<dbReference type="NCBIfam" id="TIGR00710">
    <property type="entry name" value="efflux_Bcr_CflA"/>
    <property type="match status" value="1"/>
</dbReference>
<keyword evidence="6 8" id="KW-1133">Transmembrane helix</keyword>
<comment type="caution">
    <text evidence="10">The sequence shown here is derived from an EMBL/GenBank/DDBJ whole genome shotgun (WGS) entry which is preliminary data.</text>
</comment>
<dbReference type="PATRIC" id="fig|1185325.3.peg.46"/>
<reference evidence="10 11" key="1">
    <citation type="submission" date="2012-05" db="EMBL/GenBank/DDBJ databases">
        <title>Complete Genome Sequence of Lactobacillus coryniformis CECT5711.</title>
        <authorList>
            <person name="Rodriguez J.M."/>
        </authorList>
    </citation>
    <scope>NUCLEOTIDE SEQUENCE [LARGE SCALE GENOMIC DNA]</scope>
    <source>
        <strain evidence="11">CECT5711</strain>
    </source>
</reference>
<keyword evidence="3 8" id="KW-0813">Transport</keyword>
<evidence type="ECO:0000256" key="8">
    <source>
        <dbReference type="RuleBase" id="RU365088"/>
    </source>
</evidence>
<evidence type="ECO:0000259" key="9">
    <source>
        <dbReference type="PROSITE" id="PS50850"/>
    </source>
</evidence>
<evidence type="ECO:0000313" key="11">
    <source>
        <dbReference type="Proteomes" id="UP000007271"/>
    </source>
</evidence>
<dbReference type="STRING" id="1185325.A11Y_177190"/>
<feature type="transmembrane region" description="Helical" evidence="8">
    <location>
        <begin position="178"/>
        <end position="197"/>
    </location>
</feature>
<feature type="transmembrane region" description="Helical" evidence="8">
    <location>
        <begin position="118"/>
        <end position="135"/>
    </location>
</feature>
<dbReference type="AlphaFoldDB" id="J3JCP4"/>
<keyword evidence="5 8" id="KW-0812">Transmembrane</keyword>
<evidence type="ECO:0000256" key="3">
    <source>
        <dbReference type="ARBA" id="ARBA00022448"/>
    </source>
</evidence>
<feature type="transmembrane region" description="Helical" evidence="8">
    <location>
        <begin position="90"/>
        <end position="112"/>
    </location>
</feature>
<comment type="subcellular location">
    <subcellularLocation>
        <location evidence="1 8">Cell membrane</location>
        <topology evidence="1 8">Multi-pass membrane protein</topology>
    </subcellularLocation>
</comment>
<evidence type="ECO:0000256" key="1">
    <source>
        <dbReference type="ARBA" id="ARBA00004651"/>
    </source>
</evidence>
<feature type="transmembrane region" description="Helical" evidence="8">
    <location>
        <begin position="223"/>
        <end position="242"/>
    </location>
</feature>
<name>J3JCP4_9LACO</name>
<dbReference type="GO" id="GO:1990961">
    <property type="term" value="P:xenobiotic detoxification by transmembrane export across the plasma membrane"/>
    <property type="evidence" value="ECO:0007669"/>
    <property type="project" value="InterPro"/>
</dbReference>
<dbReference type="Pfam" id="PF07690">
    <property type="entry name" value="MFS_1"/>
    <property type="match status" value="1"/>
</dbReference>
<dbReference type="InterPro" id="IPR004812">
    <property type="entry name" value="Efflux_drug-R_Bcr/CmlA"/>
</dbReference>
<evidence type="ECO:0000256" key="6">
    <source>
        <dbReference type="ARBA" id="ARBA00022989"/>
    </source>
</evidence>
<proteinExistence type="inferred from homology"/>
<keyword evidence="4 8" id="KW-1003">Cell membrane</keyword>
<dbReference type="PROSITE" id="PS00216">
    <property type="entry name" value="SUGAR_TRANSPORT_1"/>
    <property type="match status" value="1"/>
</dbReference>
<evidence type="ECO:0000256" key="7">
    <source>
        <dbReference type="ARBA" id="ARBA00023136"/>
    </source>
</evidence>
<feature type="transmembrane region" description="Helical" evidence="8">
    <location>
        <begin position="353"/>
        <end position="372"/>
    </location>
</feature>
<gene>
    <name evidence="10" type="ORF">A11Y_177190</name>
</gene>
<evidence type="ECO:0000256" key="2">
    <source>
        <dbReference type="ARBA" id="ARBA00006236"/>
    </source>
</evidence>
<dbReference type="GO" id="GO:0005886">
    <property type="term" value="C:plasma membrane"/>
    <property type="evidence" value="ECO:0007669"/>
    <property type="project" value="UniProtKB-SubCell"/>
</dbReference>
<feature type="transmembrane region" description="Helical" evidence="8">
    <location>
        <begin position="21"/>
        <end position="38"/>
    </location>
</feature>
<evidence type="ECO:0000256" key="5">
    <source>
        <dbReference type="ARBA" id="ARBA00022692"/>
    </source>
</evidence>
<dbReference type="PANTHER" id="PTHR23502:SF132">
    <property type="entry name" value="POLYAMINE TRANSPORTER 2-RELATED"/>
    <property type="match status" value="1"/>
</dbReference>
<feature type="transmembrane region" description="Helical" evidence="8">
    <location>
        <begin position="378"/>
        <end position="396"/>
    </location>
</feature>
<feature type="domain" description="Major facilitator superfamily (MFS) profile" evidence="9">
    <location>
        <begin position="20"/>
        <end position="400"/>
    </location>
</feature>
<evidence type="ECO:0000256" key="4">
    <source>
        <dbReference type="ARBA" id="ARBA00022475"/>
    </source>
</evidence>
<protein>
    <recommendedName>
        <fullName evidence="8">Bcr/CflA family efflux transporter</fullName>
    </recommendedName>
</protein>
<comment type="similarity">
    <text evidence="2 8">Belongs to the major facilitator superfamily. Bcr/CmlA family.</text>
</comment>
<dbReference type="GO" id="GO:0042910">
    <property type="term" value="F:xenobiotic transmembrane transporter activity"/>
    <property type="evidence" value="ECO:0007669"/>
    <property type="project" value="InterPro"/>
</dbReference>
<dbReference type="Proteomes" id="UP000007271">
    <property type="component" value="Unassembled WGS sequence"/>
</dbReference>
<feature type="transmembrane region" description="Helical" evidence="8">
    <location>
        <begin position="317"/>
        <end position="341"/>
    </location>
</feature>
<dbReference type="FunFam" id="1.20.1720.10:FF:000005">
    <property type="entry name" value="Bcr/CflA family efflux transporter"/>
    <property type="match status" value="1"/>
</dbReference>
<dbReference type="InterPro" id="IPR020846">
    <property type="entry name" value="MFS_dom"/>
</dbReference>
<feature type="transmembrane region" description="Helical" evidence="8">
    <location>
        <begin position="147"/>
        <end position="172"/>
    </location>
</feature>
<feature type="transmembrane region" description="Helical" evidence="8">
    <location>
        <begin position="290"/>
        <end position="311"/>
    </location>
</feature>
<dbReference type="SUPFAM" id="SSF103473">
    <property type="entry name" value="MFS general substrate transporter"/>
    <property type="match status" value="1"/>
</dbReference>
<accession>J3JCP4</accession>
<sequence>MLRLGAHLSRRIFLMSKRRELWLLILLGTLSAFGPLSMDMYLPALPQLQQQLHTSASLTQLSITTCLIGLAVGQIFIGPWSDRVGRKLPTLLGIVGFTAASLLAGLATNVWWLIFLRAVQGVAGAAGLVTSRAIATDLFSGKKLTQFYALLMGVNGIFPVIAPIIGGFVLTFTTWRGIFYILAVVGIILLISVWLGLPETHPNQTSAPEKPLSILQMLLRDRIFMGYTLVTGLVSGGLFAYISGSSFMLQNIFGLSSQGFSLVYALNGLGIVVMSQLAGYLATHFNEYRVLQGGVIIALIGALALFATLFIPHNLVLVLIPLFLIVSMVGIVSTVAASLAMQHAHANAGSGSALLGLTQNIIGGILSPFVGLMEQNSYLPMAVLILLCEIAALAVYQRRLARLRY</sequence>
<dbReference type="CDD" id="cd17320">
    <property type="entry name" value="MFS_MdfA_MDR_like"/>
    <property type="match status" value="1"/>
</dbReference>
<feature type="transmembrane region" description="Helical" evidence="8">
    <location>
        <begin position="262"/>
        <end position="283"/>
    </location>
</feature>
<dbReference type="PANTHER" id="PTHR23502">
    <property type="entry name" value="MAJOR FACILITATOR SUPERFAMILY"/>
    <property type="match status" value="1"/>
</dbReference>
<dbReference type="InterPro" id="IPR036259">
    <property type="entry name" value="MFS_trans_sf"/>
</dbReference>
<dbReference type="EMBL" id="AKFP01000001">
    <property type="protein sequence ID" value="EJN56777.1"/>
    <property type="molecule type" value="Genomic_DNA"/>
</dbReference>
<organism evidence="10 11">
    <name type="scientific">Loigolactobacillus coryniformis subsp. coryniformis CECT 5711</name>
    <dbReference type="NCBI Taxonomy" id="1185325"/>
    <lineage>
        <taxon>Bacteria</taxon>
        <taxon>Bacillati</taxon>
        <taxon>Bacillota</taxon>
        <taxon>Bacilli</taxon>
        <taxon>Lactobacillales</taxon>
        <taxon>Lactobacillaceae</taxon>
        <taxon>Loigolactobacillus</taxon>
    </lineage>
</organism>
<evidence type="ECO:0000313" key="10">
    <source>
        <dbReference type="EMBL" id="EJN56777.1"/>
    </source>
</evidence>
<feature type="transmembrane region" description="Helical" evidence="8">
    <location>
        <begin position="58"/>
        <end position="78"/>
    </location>
</feature>
<dbReference type="InterPro" id="IPR005829">
    <property type="entry name" value="Sugar_transporter_CS"/>
</dbReference>
<dbReference type="InterPro" id="IPR011701">
    <property type="entry name" value="MFS"/>
</dbReference>
<keyword evidence="7 8" id="KW-0472">Membrane</keyword>
<dbReference type="PROSITE" id="PS50850">
    <property type="entry name" value="MFS"/>
    <property type="match status" value="1"/>
</dbReference>
<dbReference type="Gene3D" id="1.20.1720.10">
    <property type="entry name" value="Multidrug resistance protein D"/>
    <property type="match status" value="1"/>
</dbReference>